<dbReference type="GeneID" id="25369122"/>
<dbReference type="RefSeq" id="XP_013339005.1">
    <property type="nucleotide sequence ID" value="XM_013483551.1"/>
</dbReference>
<proteinExistence type="predicted"/>
<dbReference type="InParanoid" id="A0A074Y8G7"/>
<dbReference type="OrthoDB" id="10568963at2759"/>
<evidence type="ECO:0000313" key="2">
    <source>
        <dbReference type="EMBL" id="KEQ90512.1"/>
    </source>
</evidence>
<keyword evidence="1" id="KW-0812">Transmembrane</keyword>
<dbReference type="AlphaFoldDB" id="A0A074Y8G7"/>
<sequence length="78" mass="9011">MRIDPEARSWLSKIVEAGLDWRAFRKLSRPYNKKSGMLSSNDPVDVSELLRISYNDFYNFLLYLAGITIQGILLEESV</sequence>
<reference evidence="2 3" key="1">
    <citation type="journal article" date="2014" name="BMC Genomics">
        <title>Genome sequencing of four Aureobasidium pullulans varieties: biotechnological potential, stress tolerance, and description of new species.</title>
        <authorList>
            <person name="Gostin Ar C."/>
            <person name="Ohm R.A."/>
            <person name="Kogej T."/>
            <person name="Sonjak S."/>
            <person name="Turk M."/>
            <person name="Zajc J."/>
            <person name="Zalar P."/>
            <person name="Grube M."/>
            <person name="Sun H."/>
            <person name="Han J."/>
            <person name="Sharma A."/>
            <person name="Chiniquy J."/>
            <person name="Ngan C.Y."/>
            <person name="Lipzen A."/>
            <person name="Barry K."/>
            <person name="Grigoriev I.V."/>
            <person name="Gunde-Cimerman N."/>
        </authorList>
    </citation>
    <scope>NUCLEOTIDE SEQUENCE [LARGE SCALE GENOMIC DNA]</scope>
    <source>
        <strain evidence="2 3">EXF-2481</strain>
    </source>
</reference>
<dbReference type="EMBL" id="KL584790">
    <property type="protein sequence ID" value="KEQ90512.1"/>
    <property type="molecule type" value="Genomic_DNA"/>
</dbReference>
<name>A0A074Y8G7_AURSE</name>
<evidence type="ECO:0000256" key="1">
    <source>
        <dbReference type="SAM" id="Phobius"/>
    </source>
</evidence>
<organism evidence="2 3">
    <name type="scientific">Aureobasidium subglaciale (strain EXF-2481)</name>
    <name type="common">Aureobasidium pullulans var. subglaciale</name>
    <dbReference type="NCBI Taxonomy" id="1043005"/>
    <lineage>
        <taxon>Eukaryota</taxon>
        <taxon>Fungi</taxon>
        <taxon>Dikarya</taxon>
        <taxon>Ascomycota</taxon>
        <taxon>Pezizomycotina</taxon>
        <taxon>Dothideomycetes</taxon>
        <taxon>Dothideomycetidae</taxon>
        <taxon>Dothideales</taxon>
        <taxon>Saccotheciaceae</taxon>
        <taxon>Aureobasidium</taxon>
    </lineage>
</organism>
<keyword evidence="1" id="KW-1133">Transmembrane helix</keyword>
<keyword evidence="1" id="KW-0472">Membrane</keyword>
<keyword evidence="3" id="KW-1185">Reference proteome</keyword>
<accession>A0A074Y8G7</accession>
<evidence type="ECO:0000313" key="3">
    <source>
        <dbReference type="Proteomes" id="UP000030641"/>
    </source>
</evidence>
<gene>
    <name evidence="2" type="ORF">AUEXF2481DRAFT_569183</name>
</gene>
<feature type="transmembrane region" description="Helical" evidence="1">
    <location>
        <begin position="57"/>
        <end position="74"/>
    </location>
</feature>
<protein>
    <submittedName>
        <fullName evidence="2">Uncharacterized protein</fullName>
    </submittedName>
</protein>
<dbReference type="HOGENOM" id="CLU_2621631_0_0_1"/>
<dbReference type="Proteomes" id="UP000030641">
    <property type="component" value="Unassembled WGS sequence"/>
</dbReference>